<accession>A0A1C4CHR2</accession>
<sequence length="80" mass="9806">MMNVKITKWGFTRHNSIKAEFDLFPHSLVILRKIRSFYFVNKVHWSSRDPVVETHHLEEMELLVNREMGFEHYYLSRRQV</sequence>
<gene>
    <name evidence="1" type="ORF">GA0061094_2984</name>
</gene>
<name>A0A1C4CHR2_9BACI</name>
<dbReference type="Proteomes" id="UP000181997">
    <property type="component" value="Unassembled WGS sequence"/>
</dbReference>
<keyword evidence="2" id="KW-1185">Reference proteome</keyword>
<dbReference type="AlphaFoldDB" id="A0A1C4CHR2"/>
<evidence type="ECO:0000313" key="1">
    <source>
        <dbReference type="EMBL" id="SCC18586.1"/>
    </source>
</evidence>
<reference evidence="2" key="1">
    <citation type="submission" date="2016-08" db="EMBL/GenBank/DDBJ databases">
        <authorList>
            <person name="Varghese N."/>
            <person name="Submissions Spin"/>
        </authorList>
    </citation>
    <scope>NUCLEOTIDE SEQUENCE [LARGE SCALE GENOMIC DNA]</scope>
    <source>
        <strain evidence="2">SGD-1123</strain>
    </source>
</reference>
<protein>
    <submittedName>
        <fullName evidence="1">Uncharacterized protein</fullName>
    </submittedName>
</protein>
<proteinExistence type="predicted"/>
<dbReference type="EMBL" id="FMAU01000003">
    <property type="protein sequence ID" value="SCC18586.1"/>
    <property type="molecule type" value="Genomic_DNA"/>
</dbReference>
<organism evidence="1 2">
    <name type="scientific">[Bacillus] enclensis</name>
    <dbReference type="NCBI Taxonomy" id="1402860"/>
    <lineage>
        <taxon>Bacteria</taxon>
        <taxon>Bacillati</taxon>
        <taxon>Bacillota</taxon>
        <taxon>Bacilli</taxon>
        <taxon>Bacillales</taxon>
        <taxon>Bacillaceae</taxon>
        <taxon>Rossellomorea</taxon>
    </lineage>
</organism>
<evidence type="ECO:0000313" key="2">
    <source>
        <dbReference type="Proteomes" id="UP000181997"/>
    </source>
</evidence>